<sequence>FAKMFYIGQWLRDINLTIDRLTQTLTRRVKPPSHTELVDIDIDESLNKKRSNPTI</sequence>
<comment type="caution">
    <text evidence="1">The sequence shown here is derived from an EMBL/GenBank/DDBJ whole genome shotgun (WGS) entry which is preliminary data.</text>
</comment>
<dbReference type="AlphaFoldDB" id="A0A816Y0B0"/>
<name>A0A816Y0B0_9BILA</name>
<dbReference type="EMBL" id="CAJNRG010014079">
    <property type="protein sequence ID" value="CAF2152966.1"/>
    <property type="molecule type" value="Genomic_DNA"/>
</dbReference>
<evidence type="ECO:0000313" key="2">
    <source>
        <dbReference type="EMBL" id="CAF4397165.1"/>
    </source>
</evidence>
<dbReference type="EMBL" id="CAJOBF010023851">
    <property type="protein sequence ID" value="CAF4397165.1"/>
    <property type="molecule type" value="Genomic_DNA"/>
</dbReference>
<evidence type="ECO:0000313" key="1">
    <source>
        <dbReference type="EMBL" id="CAF2152966.1"/>
    </source>
</evidence>
<proteinExistence type="predicted"/>
<dbReference type="Proteomes" id="UP000663887">
    <property type="component" value="Unassembled WGS sequence"/>
</dbReference>
<protein>
    <submittedName>
        <fullName evidence="1">Uncharacterized protein</fullName>
    </submittedName>
</protein>
<reference evidence="1" key="1">
    <citation type="submission" date="2021-02" db="EMBL/GenBank/DDBJ databases">
        <authorList>
            <person name="Nowell W R."/>
        </authorList>
    </citation>
    <scope>NUCLEOTIDE SEQUENCE</scope>
</reference>
<feature type="non-terminal residue" evidence="1">
    <location>
        <position position="1"/>
    </location>
</feature>
<feature type="non-terminal residue" evidence="1">
    <location>
        <position position="55"/>
    </location>
</feature>
<dbReference type="Proteomes" id="UP000663842">
    <property type="component" value="Unassembled WGS sequence"/>
</dbReference>
<accession>A0A816Y0B0</accession>
<organism evidence="1 3">
    <name type="scientific">Rotaria magnacalcarata</name>
    <dbReference type="NCBI Taxonomy" id="392030"/>
    <lineage>
        <taxon>Eukaryota</taxon>
        <taxon>Metazoa</taxon>
        <taxon>Spiralia</taxon>
        <taxon>Gnathifera</taxon>
        <taxon>Rotifera</taxon>
        <taxon>Eurotatoria</taxon>
        <taxon>Bdelloidea</taxon>
        <taxon>Philodinida</taxon>
        <taxon>Philodinidae</taxon>
        <taxon>Rotaria</taxon>
    </lineage>
</organism>
<evidence type="ECO:0000313" key="3">
    <source>
        <dbReference type="Proteomes" id="UP000663887"/>
    </source>
</evidence>
<gene>
    <name evidence="2" type="ORF">UXM345_LOCUS38067</name>
    <name evidence="1" type="ORF">XDN619_LOCUS28966</name>
</gene>